<dbReference type="PROSITE" id="PS51257">
    <property type="entry name" value="PROKAR_LIPOPROTEIN"/>
    <property type="match status" value="1"/>
</dbReference>
<accession>A0ABP8I9G5</accession>
<dbReference type="SMART" id="SM01360">
    <property type="entry name" value="A2M"/>
    <property type="match status" value="1"/>
</dbReference>
<dbReference type="SMART" id="SM01419">
    <property type="entry name" value="Thiol-ester_cl"/>
    <property type="match status" value="1"/>
</dbReference>
<organism evidence="5 6">
    <name type="scientific">Hymenobacter saemangeumensis</name>
    <dbReference type="NCBI Taxonomy" id="1084522"/>
    <lineage>
        <taxon>Bacteria</taxon>
        <taxon>Pseudomonadati</taxon>
        <taxon>Bacteroidota</taxon>
        <taxon>Cytophagia</taxon>
        <taxon>Cytophagales</taxon>
        <taxon>Hymenobacteraceae</taxon>
        <taxon>Hymenobacter</taxon>
    </lineage>
</organism>
<dbReference type="Pfam" id="PF17962">
    <property type="entry name" value="bMG6"/>
    <property type="match status" value="1"/>
</dbReference>
<dbReference type="EMBL" id="BAABGZ010000015">
    <property type="protein sequence ID" value="GAA4354018.1"/>
    <property type="molecule type" value="Genomic_DNA"/>
</dbReference>
<keyword evidence="2" id="KW-0732">Signal</keyword>
<gene>
    <name evidence="5" type="ORF">GCM10023185_15250</name>
</gene>
<comment type="caution">
    <text evidence="5">The sequence shown here is derived from an EMBL/GenBank/DDBJ whole genome shotgun (WGS) entry which is preliminary data.</text>
</comment>
<evidence type="ECO:0000256" key="2">
    <source>
        <dbReference type="SAM" id="SignalP"/>
    </source>
</evidence>
<dbReference type="InterPro" id="IPR041462">
    <property type="entry name" value="Bact_A2M_MG6"/>
</dbReference>
<evidence type="ECO:0000256" key="1">
    <source>
        <dbReference type="ARBA" id="ARBA00010556"/>
    </source>
</evidence>
<dbReference type="Gene3D" id="2.60.40.1930">
    <property type="match status" value="1"/>
</dbReference>
<dbReference type="Pfam" id="PF07678">
    <property type="entry name" value="TED_complement"/>
    <property type="match status" value="1"/>
</dbReference>
<dbReference type="InterPro" id="IPR021868">
    <property type="entry name" value="Alpha_2_Macroglob_MG3"/>
</dbReference>
<dbReference type="Pfam" id="PF17973">
    <property type="entry name" value="bMG10"/>
    <property type="match status" value="1"/>
</dbReference>
<dbReference type="InterPro" id="IPR011626">
    <property type="entry name" value="Alpha-macroglobulin_TED"/>
</dbReference>
<dbReference type="PANTHER" id="PTHR40094:SF1">
    <property type="entry name" value="UBIQUITIN DOMAIN-CONTAINING PROTEIN"/>
    <property type="match status" value="1"/>
</dbReference>
<dbReference type="CDD" id="cd02891">
    <property type="entry name" value="A2M_like"/>
    <property type="match status" value="1"/>
</dbReference>
<dbReference type="Pfam" id="PF00207">
    <property type="entry name" value="A2M"/>
    <property type="match status" value="1"/>
</dbReference>
<evidence type="ECO:0000259" key="3">
    <source>
        <dbReference type="SMART" id="SM01359"/>
    </source>
</evidence>
<feature type="signal peptide" evidence="2">
    <location>
        <begin position="1"/>
        <end position="25"/>
    </location>
</feature>
<keyword evidence="6" id="KW-1185">Reference proteome</keyword>
<dbReference type="InterPro" id="IPR041246">
    <property type="entry name" value="Bact_MG10"/>
</dbReference>
<evidence type="ECO:0000313" key="5">
    <source>
        <dbReference type="EMBL" id="GAA4354018.1"/>
    </source>
</evidence>
<dbReference type="SUPFAM" id="SSF48239">
    <property type="entry name" value="Terpenoid cyclases/Protein prenyltransferases"/>
    <property type="match status" value="1"/>
</dbReference>
<proteinExistence type="inferred from homology"/>
<dbReference type="InterPro" id="IPR001599">
    <property type="entry name" value="Macroglobln_a2"/>
</dbReference>
<feature type="chain" id="PRO_5045786274" description="Alpha-2-macroglobulin family protein" evidence="2">
    <location>
        <begin position="26"/>
        <end position="1867"/>
    </location>
</feature>
<name>A0ABP8I9G5_9BACT</name>
<dbReference type="Gene3D" id="2.60.40.3710">
    <property type="match status" value="1"/>
</dbReference>
<dbReference type="RefSeq" id="WP_345235421.1">
    <property type="nucleotide sequence ID" value="NZ_BAABGZ010000015.1"/>
</dbReference>
<dbReference type="InterPro" id="IPR011625">
    <property type="entry name" value="A2M_N_BRD"/>
</dbReference>
<dbReference type="Pfam" id="PF01835">
    <property type="entry name" value="MG2"/>
    <property type="match status" value="1"/>
</dbReference>
<dbReference type="Pfam" id="PF11974">
    <property type="entry name" value="bMG3"/>
    <property type="match status" value="1"/>
</dbReference>
<comment type="similarity">
    <text evidence="1">Belongs to the protease inhibitor I39 (alpha-2-macroglobulin) family. Bacterial alpha-2-macroglobulin subfamily.</text>
</comment>
<evidence type="ECO:0000259" key="4">
    <source>
        <dbReference type="SMART" id="SM01360"/>
    </source>
</evidence>
<dbReference type="InterPro" id="IPR051802">
    <property type="entry name" value="YfhM-like"/>
</dbReference>
<dbReference type="InterPro" id="IPR008930">
    <property type="entry name" value="Terpenoid_cyclase/PrenylTrfase"/>
</dbReference>
<dbReference type="Proteomes" id="UP001501153">
    <property type="component" value="Unassembled WGS sequence"/>
</dbReference>
<feature type="domain" description="Alpha-2-macroglobulin bait region" evidence="3">
    <location>
        <begin position="965"/>
        <end position="1103"/>
    </location>
</feature>
<dbReference type="SMART" id="SM01359">
    <property type="entry name" value="A2M_N_2"/>
    <property type="match status" value="1"/>
</dbReference>
<dbReference type="Gene3D" id="1.50.10.20">
    <property type="match status" value="1"/>
</dbReference>
<sequence length="1867" mass="204764">MLARFRFLPLLFLLLASVSSCSKKSAEEQAQEAAQGDGEEIDPYSNLVFTFDEAVVTDAMLNRWDTTQFVRFQPAVRGKFKWTADRELTFSPLEPFRPSTVFEAALRPEALPSGKQKLELNRRKFHTPYLSMAAPQVFYGRSQRASGTAELRANLLFNYPVRPSDLRPLLKVTQDGKPVAVEVSSAEPDKAVALTFMQDVRPGSSVIVDVAPGLKPVAGDKPTDKPLTAQVQVPEQNLLEVRELTGALLNGEPVVTLLTSQPVAVQDLQASVHVTPAVAFSLEALESGFTLKGGFEVGKTYQVTLDEGTRGLLGGQLMDKYSQPVAFGVERPTISFISGEKAMYLDALGSRNLGLRINEVQKVKVTIAKVYANNIQQLLNRGSDYGYGGGEYGGDEGGEEGGEEGDGEYVDHSYRYYNTEQVGDVLSERTISVNALPKQGGLRLLNLNLKELEFTGPMKGLYVVRVQDTERQWLQVSKLVAVTDVGLIIKQSAAGVTIFANSIRTAEPLSGVTVNLVSSNNQVIGTTTTSTSGVAEFDSVTFQRRFKLAMVTAVKDADFSFLSLDRSKVETSRFEVGGLQSNAARYQAFLYGDRNLYRPGDTVRTNTVVRTEDWQTPPAGLPLKIRLLLPTGKEYAVLRQKLNAVGSFEARFILPPAIMTGLYTLEVLTGNDVLLTSKQISVEEFIPDRLKVTVTAAPTVLKPGQSVTASVLALNLFGPPATDRKFEVEFSLRSKVFQAKKYPSYSFAISSGSRRGQRYYYDESGEAGSEDGSSLDARFEKTVREGTTDEAGKGTASYDVPDTRDLGTLEGTAFVTVFDETGRPVNRLATFEVQTQATMFGIQRMQDLVSTRQPVPLRFMALTPKGQPTSAQATIKVVRLLWETVLERQGGRYVYNSQQREQTILTKTQAVGSETGLSFTPIYSGEYEVRISRPGAATYVAQSFYAYGAGDTQANSFEVNNEGEVSIEADKSKYEPGETATLLLKSPFPGRILVTVERGKLLEHFYVNTDQKSAQVKVSIKAEHVPNVYVTATAIRAITDNRLPLTVARGFVPLTVEKPGARLSVGIKAPALSRSQTFQTIEVSTAPNAQVTLAMVDEGILQIKNYQTPDPYGYFYQKRALEVSAYDVYPFLLPELGSSSTGGDGSDLSRRTTPVPNRRVKLLAKWSGVLTADDEGKVRYKLRVPQFSGAVRIMAVSYKGDQFGHAEHTMKVADPVVISTALPRFMSPGDTIDVPVTLTNTTNKTITGLAGVTLVKSSLGMRPDAGVLQAIANEEELRNARDVTGDGSSRQVTLPPNAERRVNFRIRAVNLGNGVITAALLTDSPNPKEKVFSEVIELPVRPASPLEKRTGSGSLAGGNSVPLNLKTDFFPATQRSQLVISRSPMAEFSKDLRYLLQYPYGCLEQTVSAAFPQLYYGDLAGTLQTKTGAAAKAQRYNPNYHVQEAIRKIESMQLYNGSLSYWPGGDYDNWWATAYAAHFLQEAQRAGFQVNKSVLDKVLRHLQFRLKTRETESYRYFDASNIARERTIASKEIAYSLYVLALAGRQDAVALNYYKANRQLLAQDSKFLLACTHALLGNQRQFRSLLPTRFGGEVAAKRALDGSFYSPIRDMGLVLNALMETDPNNPQVPALTRQLSRALKDARWLNTQERAFGLLALGKVARRNAGSTATATILADGKQIGSFSGKDLTIPGVANRNISIKGAGSGSLFYFWEVEGVSPGSTVLEEDSYLKVRRQFLNRNGGYMGTPTFRQNDLVVVKITIEAGDAAGTVKNVAITDLLPAGLEIENTRLGAIRELDWAKDASQPDYMDIRDDRINFFTTATGEPKHFYYMARAVSKGTFKLGPVSADAMYNAEYHSYNGAGTVRVR</sequence>
<reference evidence="6" key="1">
    <citation type="journal article" date="2019" name="Int. J. Syst. Evol. Microbiol.">
        <title>The Global Catalogue of Microorganisms (GCM) 10K type strain sequencing project: providing services to taxonomists for standard genome sequencing and annotation.</title>
        <authorList>
            <consortium name="The Broad Institute Genomics Platform"/>
            <consortium name="The Broad Institute Genome Sequencing Center for Infectious Disease"/>
            <person name="Wu L."/>
            <person name="Ma J."/>
        </authorList>
    </citation>
    <scope>NUCLEOTIDE SEQUENCE [LARGE SCALE GENOMIC DNA]</scope>
    <source>
        <strain evidence="6">JCM 17923</strain>
    </source>
</reference>
<evidence type="ECO:0000313" key="6">
    <source>
        <dbReference type="Proteomes" id="UP001501153"/>
    </source>
</evidence>
<dbReference type="Pfam" id="PF07703">
    <property type="entry name" value="A2M_BRD"/>
    <property type="match status" value="1"/>
</dbReference>
<feature type="domain" description="Alpha-2-macroglobulin" evidence="4">
    <location>
        <begin position="1163"/>
        <end position="1254"/>
    </location>
</feature>
<evidence type="ECO:0008006" key="7">
    <source>
        <dbReference type="Google" id="ProtNLM"/>
    </source>
</evidence>
<dbReference type="InterPro" id="IPR047565">
    <property type="entry name" value="Alpha-macroglob_thiol-ester_cl"/>
</dbReference>
<dbReference type="PANTHER" id="PTHR40094">
    <property type="entry name" value="ALPHA-2-MACROGLOBULIN HOMOLOG"/>
    <property type="match status" value="1"/>
</dbReference>
<protein>
    <recommendedName>
        <fullName evidence="7">Alpha-2-macroglobulin family protein</fullName>
    </recommendedName>
</protein>
<dbReference type="InterPro" id="IPR002890">
    <property type="entry name" value="MG2"/>
</dbReference>